<keyword evidence="4" id="KW-1185">Reference proteome</keyword>
<sequence length="192" mass="21220">MNCREARTDIPLWLGHDLDDASRCEVLRRHVATCPDCRKYCKKVQSALSMLEQADSESTYISSDSLWPQLSERLETSKSSRSKNVSEKWLPAIAMTAACSLLLVVIWGNDQSSMRSGSSPVPQGMLRPANALDRLRADAAASSDSSSDLGPMAPAWQQRHRSSEDGSETSYKAPDLNRPFLRRPLHSKATGL</sequence>
<feature type="compositionally biased region" description="Low complexity" evidence="1">
    <location>
        <begin position="138"/>
        <end position="149"/>
    </location>
</feature>
<feature type="transmembrane region" description="Helical" evidence="2">
    <location>
        <begin position="89"/>
        <end position="108"/>
    </location>
</feature>
<organism evidence="3 4">
    <name type="scientific">Maioricimonas rarisocia</name>
    <dbReference type="NCBI Taxonomy" id="2528026"/>
    <lineage>
        <taxon>Bacteria</taxon>
        <taxon>Pseudomonadati</taxon>
        <taxon>Planctomycetota</taxon>
        <taxon>Planctomycetia</taxon>
        <taxon>Planctomycetales</taxon>
        <taxon>Planctomycetaceae</taxon>
        <taxon>Maioricimonas</taxon>
    </lineage>
</organism>
<evidence type="ECO:0000313" key="4">
    <source>
        <dbReference type="Proteomes" id="UP000320496"/>
    </source>
</evidence>
<evidence type="ECO:0000313" key="3">
    <source>
        <dbReference type="EMBL" id="QDU37614.1"/>
    </source>
</evidence>
<dbReference type="Proteomes" id="UP000320496">
    <property type="component" value="Chromosome"/>
</dbReference>
<reference evidence="3 4" key="1">
    <citation type="submission" date="2019-02" db="EMBL/GenBank/DDBJ databases">
        <title>Deep-cultivation of Planctomycetes and their phenomic and genomic characterization uncovers novel biology.</title>
        <authorList>
            <person name="Wiegand S."/>
            <person name="Jogler M."/>
            <person name="Boedeker C."/>
            <person name="Pinto D."/>
            <person name="Vollmers J."/>
            <person name="Rivas-Marin E."/>
            <person name="Kohn T."/>
            <person name="Peeters S.H."/>
            <person name="Heuer A."/>
            <person name="Rast P."/>
            <person name="Oberbeckmann S."/>
            <person name="Bunk B."/>
            <person name="Jeske O."/>
            <person name="Meyerdierks A."/>
            <person name="Storesund J.E."/>
            <person name="Kallscheuer N."/>
            <person name="Luecker S."/>
            <person name="Lage O.M."/>
            <person name="Pohl T."/>
            <person name="Merkel B.J."/>
            <person name="Hornburger P."/>
            <person name="Mueller R.-W."/>
            <person name="Bruemmer F."/>
            <person name="Labrenz M."/>
            <person name="Spormann A.M."/>
            <person name="Op den Camp H."/>
            <person name="Overmann J."/>
            <person name="Amann R."/>
            <person name="Jetten M.S.M."/>
            <person name="Mascher T."/>
            <person name="Medema M.H."/>
            <person name="Devos D.P."/>
            <person name="Kaster A.-K."/>
            <person name="Ovreas L."/>
            <person name="Rohde M."/>
            <person name="Galperin M.Y."/>
            <person name="Jogler C."/>
        </authorList>
    </citation>
    <scope>NUCLEOTIDE SEQUENCE [LARGE SCALE GENOMIC DNA]</scope>
    <source>
        <strain evidence="3 4">Mal4</strain>
    </source>
</reference>
<dbReference type="OrthoDB" id="292623at2"/>
<evidence type="ECO:0000256" key="2">
    <source>
        <dbReference type="SAM" id="Phobius"/>
    </source>
</evidence>
<accession>A0A517Z581</accession>
<dbReference type="RefSeq" id="WP_145368567.1">
    <property type="nucleotide sequence ID" value="NZ_CP036275.1"/>
</dbReference>
<dbReference type="KEGG" id="mri:Mal4_19290"/>
<dbReference type="AlphaFoldDB" id="A0A517Z581"/>
<keyword evidence="2" id="KW-0812">Transmembrane</keyword>
<evidence type="ECO:0000256" key="1">
    <source>
        <dbReference type="SAM" id="MobiDB-lite"/>
    </source>
</evidence>
<dbReference type="EMBL" id="CP036275">
    <property type="protein sequence ID" value="QDU37614.1"/>
    <property type="molecule type" value="Genomic_DNA"/>
</dbReference>
<proteinExistence type="predicted"/>
<name>A0A517Z581_9PLAN</name>
<protein>
    <submittedName>
        <fullName evidence="3">Uncharacterized protein</fullName>
    </submittedName>
</protein>
<keyword evidence="2" id="KW-1133">Transmembrane helix</keyword>
<keyword evidence="2" id="KW-0472">Membrane</keyword>
<gene>
    <name evidence="3" type="ORF">Mal4_19290</name>
</gene>
<feature type="region of interest" description="Disordered" evidence="1">
    <location>
        <begin position="136"/>
        <end position="192"/>
    </location>
</feature>